<organism evidence="3 4">
    <name type="scientific">Promicromonospora citrea</name>
    <dbReference type="NCBI Taxonomy" id="43677"/>
    <lineage>
        <taxon>Bacteria</taxon>
        <taxon>Bacillati</taxon>
        <taxon>Actinomycetota</taxon>
        <taxon>Actinomycetes</taxon>
        <taxon>Micrococcales</taxon>
        <taxon>Promicromonosporaceae</taxon>
        <taxon>Promicromonospora</taxon>
    </lineage>
</organism>
<feature type="region of interest" description="Disordered" evidence="2">
    <location>
        <begin position="56"/>
        <end position="76"/>
    </location>
</feature>
<evidence type="ECO:0000256" key="1">
    <source>
        <dbReference type="ARBA" id="ARBA00006479"/>
    </source>
</evidence>
<sequence>MAQPARPRVSAARLEREILVLVSSGRARSRKEIADSLGLAPSTVSQRVQALLASGALEETGQGESSGGRRPRALRVPGSTGYLGAVDLGGAHARIGILRHGGELAATTEIPLAIADGPAPVLARVTEALRELAASVEPPAGAGSKASAPGRLLGVGICLPGPVDVARRALDSPSRMPGWSGFDVGSWLEDALGVPAVVENDANAMAVGEHFGHARRTRHSVSVKAGTAIGAGILVDDRLYRGAGGAAGDITHTRIPAAGDTPCSCGNRGCLETVASGAALVRLLREQGHDVAATADVLALVRDAEPVATTLARTAGRHLGAALCTVVNFFNPGAVYLGGALSTLEPFVSAIRSQIYEGAHPLMTRDLVIAPSGLGADANLVGVGRLLEDTLVPHAFAAPAPVQEGPR</sequence>
<protein>
    <submittedName>
        <fullName evidence="3">Transcriptional regulator</fullName>
    </submittedName>
</protein>
<dbReference type="EMBL" id="BMPT01000002">
    <property type="protein sequence ID" value="GGM14626.1"/>
    <property type="molecule type" value="Genomic_DNA"/>
</dbReference>
<evidence type="ECO:0000313" key="3">
    <source>
        <dbReference type="EMBL" id="GGM14626.1"/>
    </source>
</evidence>
<dbReference type="AlphaFoldDB" id="A0A8H9L2V5"/>
<keyword evidence="4" id="KW-1185">Reference proteome</keyword>
<dbReference type="SUPFAM" id="SSF46785">
    <property type="entry name" value="Winged helix' DNA-binding domain"/>
    <property type="match status" value="1"/>
</dbReference>
<reference evidence="3" key="1">
    <citation type="journal article" date="2014" name="Int. J. Syst. Evol. Microbiol.">
        <title>Complete genome sequence of Corynebacterium casei LMG S-19264T (=DSM 44701T), isolated from a smear-ripened cheese.</title>
        <authorList>
            <consortium name="US DOE Joint Genome Institute (JGI-PGF)"/>
            <person name="Walter F."/>
            <person name="Albersmeier A."/>
            <person name="Kalinowski J."/>
            <person name="Ruckert C."/>
        </authorList>
    </citation>
    <scope>NUCLEOTIDE SEQUENCE</scope>
    <source>
        <strain evidence="3">JCM 3051</strain>
    </source>
</reference>
<dbReference type="PANTHER" id="PTHR18964:SF173">
    <property type="entry name" value="GLUCOKINASE"/>
    <property type="match status" value="1"/>
</dbReference>
<dbReference type="Pfam" id="PF00480">
    <property type="entry name" value="ROK"/>
    <property type="match status" value="1"/>
</dbReference>
<gene>
    <name evidence="3" type="ORF">GCM10010102_07630</name>
</gene>
<dbReference type="Proteomes" id="UP000655589">
    <property type="component" value="Unassembled WGS sequence"/>
</dbReference>
<comment type="caution">
    <text evidence="3">The sequence shown here is derived from an EMBL/GenBank/DDBJ whole genome shotgun (WGS) entry which is preliminary data.</text>
</comment>
<name>A0A8H9L2V5_9MICO</name>
<dbReference type="PANTHER" id="PTHR18964">
    <property type="entry name" value="ROK (REPRESSOR, ORF, KINASE) FAMILY"/>
    <property type="match status" value="1"/>
</dbReference>
<evidence type="ECO:0000313" key="4">
    <source>
        <dbReference type="Proteomes" id="UP000655589"/>
    </source>
</evidence>
<dbReference type="InterPro" id="IPR000600">
    <property type="entry name" value="ROK"/>
</dbReference>
<dbReference type="Gene3D" id="1.10.10.10">
    <property type="entry name" value="Winged helix-like DNA-binding domain superfamily/Winged helix DNA-binding domain"/>
    <property type="match status" value="1"/>
</dbReference>
<dbReference type="Pfam" id="PF13412">
    <property type="entry name" value="HTH_24"/>
    <property type="match status" value="1"/>
</dbReference>
<dbReference type="Gene3D" id="3.30.420.40">
    <property type="match status" value="2"/>
</dbReference>
<evidence type="ECO:0000256" key="2">
    <source>
        <dbReference type="SAM" id="MobiDB-lite"/>
    </source>
</evidence>
<dbReference type="InterPro" id="IPR036390">
    <property type="entry name" value="WH_DNA-bd_sf"/>
</dbReference>
<dbReference type="InterPro" id="IPR036388">
    <property type="entry name" value="WH-like_DNA-bd_sf"/>
</dbReference>
<dbReference type="RefSeq" id="WP_229784957.1">
    <property type="nucleotide sequence ID" value="NZ_BMPT01000002.1"/>
</dbReference>
<dbReference type="SUPFAM" id="SSF53067">
    <property type="entry name" value="Actin-like ATPase domain"/>
    <property type="match status" value="1"/>
</dbReference>
<reference evidence="3" key="2">
    <citation type="submission" date="2020-09" db="EMBL/GenBank/DDBJ databases">
        <authorList>
            <person name="Sun Q."/>
            <person name="Ohkuma M."/>
        </authorList>
    </citation>
    <scope>NUCLEOTIDE SEQUENCE</scope>
    <source>
        <strain evidence="3">JCM 3051</strain>
    </source>
</reference>
<dbReference type="InterPro" id="IPR043129">
    <property type="entry name" value="ATPase_NBD"/>
</dbReference>
<comment type="similarity">
    <text evidence="1">Belongs to the ROK (NagC/XylR) family.</text>
</comment>
<proteinExistence type="inferred from homology"/>
<accession>A0A8H9L2V5</accession>